<accession>U3TDL1</accession>
<dbReference type="RefSeq" id="WP_022541337.1">
    <property type="nucleotide sequence ID" value="NC_022521.1"/>
</dbReference>
<evidence type="ECO:0000313" key="1">
    <source>
        <dbReference type="EMBL" id="BAN90063.1"/>
    </source>
</evidence>
<proteinExistence type="predicted"/>
<evidence type="ECO:0000313" key="2">
    <source>
        <dbReference type="Proteomes" id="UP000016887"/>
    </source>
</evidence>
<dbReference type="STRING" id="1198449.ACAM_0594"/>
<dbReference type="eggNOG" id="arCOG12511">
    <property type="taxonomic scope" value="Archaea"/>
</dbReference>
<reference evidence="1 2" key="1">
    <citation type="journal article" date="2013" name="Appl. Environ. Microbiol.">
        <title>Variation of the Virus-Related Elements within Syntenic Genomes of the Hyperthermophilic Archaeon Aeropyrum.</title>
        <authorList>
            <person name="Daifuku T."/>
            <person name="Yoshida T."/>
            <person name="Kitamura T."/>
            <person name="Kawaichi S."/>
            <person name="Inoue T."/>
            <person name="Nomura K."/>
            <person name="Yoshida Y."/>
            <person name="Kuno S."/>
            <person name="Sako Y."/>
        </authorList>
    </citation>
    <scope>NUCLEOTIDE SEQUENCE [LARGE SCALE GENOMIC DNA]</scope>
    <source>
        <strain evidence="1 2">SY1</strain>
    </source>
</reference>
<dbReference type="AlphaFoldDB" id="U3TDL1"/>
<dbReference type="OrthoDB" id="374404at2157"/>
<keyword evidence="2" id="KW-1185">Reference proteome</keyword>
<dbReference type="EMBL" id="AP012489">
    <property type="protein sequence ID" value="BAN90063.1"/>
    <property type="molecule type" value="Genomic_DNA"/>
</dbReference>
<dbReference type="GeneID" id="17110036"/>
<sequence length="118" mass="13663">MAGLGRRWLLYSEAKRVLEDIGELRLHSPKTIYTGDMEKALEEGSEVFKLIEKGGERGWYAVRRPYSGVNVEFYLLSRMSAALRLRMLELNKLYVSGLDYFHRRLDSAVSRAYALVEE</sequence>
<gene>
    <name evidence="1" type="ORF">ACAM_0594</name>
</gene>
<dbReference type="Proteomes" id="UP000016887">
    <property type="component" value="Chromosome"/>
</dbReference>
<organism evidence="1 2">
    <name type="scientific">Aeropyrum camini SY1 = JCM 12091</name>
    <dbReference type="NCBI Taxonomy" id="1198449"/>
    <lineage>
        <taxon>Archaea</taxon>
        <taxon>Thermoproteota</taxon>
        <taxon>Thermoprotei</taxon>
        <taxon>Desulfurococcales</taxon>
        <taxon>Desulfurococcaceae</taxon>
        <taxon>Aeropyrum</taxon>
    </lineage>
</organism>
<dbReference type="KEGG" id="acj:ACAM_0594"/>
<name>U3TDL1_9CREN</name>
<protein>
    <submittedName>
        <fullName evidence="1">Uncharacterized protein</fullName>
    </submittedName>
</protein>